<evidence type="ECO:0000313" key="1">
    <source>
        <dbReference type="Proteomes" id="UP000095280"/>
    </source>
</evidence>
<dbReference type="WBParaSite" id="maker-unitig_44777-snap-gene-0.3-mRNA-1">
    <property type="protein sequence ID" value="maker-unitig_44777-snap-gene-0.3-mRNA-1"/>
    <property type="gene ID" value="maker-unitig_44777-snap-gene-0.3"/>
</dbReference>
<dbReference type="AlphaFoldDB" id="A0A1I8FRW4"/>
<organism evidence="1 2">
    <name type="scientific">Macrostomum lignano</name>
    <dbReference type="NCBI Taxonomy" id="282301"/>
    <lineage>
        <taxon>Eukaryota</taxon>
        <taxon>Metazoa</taxon>
        <taxon>Spiralia</taxon>
        <taxon>Lophotrochozoa</taxon>
        <taxon>Platyhelminthes</taxon>
        <taxon>Rhabditophora</taxon>
        <taxon>Macrostomorpha</taxon>
        <taxon>Macrostomida</taxon>
        <taxon>Macrostomidae</taxon>
        <taxon>Macrostomum</taxon>
    </lineage>
</organism>
<protein>
    <submittedName>
        <fullName evidence="2">Uncharacterized protein</fullName>
    </submittedName>
</protein>
<sequence length="44" mass="4463">MSDRLAEDEAACAGCCGDSPSSLGGQWLATAAVTGTYRQPWTAG</sequence>
<name>A0A1I8FRW4_9PLAT</name>
<dbReference type="Proteomes" id="UP000095280">
    <property type="component" value="Unplaced"/>
</dbReference>
<reference evidence="2" key="1">
    <citation type="submission" date="2016-11" db="UniProtKB">
        <authorList>
            <consortium name="WormBaseParasite"/>
        </authorList>
    </citation>
    <scope>IDENTIFICATION</scope>
</reference>
<evidence type="ECO:0000313" key="2">
    <source>
        <dbReference type="WBParaSite" id="maker-unitig_44777-snap-gene-0.3-mRNA-1"/>
    </source>
</evidence>
<proteinExistence type="predicted"/>
<keyword evidence="1" id="KW-1185">Reference proteome</keyword>
<accession>A0A1I8FRW4</accession>